<evidence type="ECO:0000313" key="9">
    <source>
        <dbReference type="EMBL" id="SFM15742.1"/>
    </source>
</evidence>
<dbReference type="InterPro" id="IPR003945">
    <property type="entry name" value="NU5C-like"/>
</dbReference>
<dbReference type="Pfam" id="PF00361">
    <property type="entry name" value="Proton_antipo_M"/>
    <property type="match status" value="1"/>
</dbReference>
<dbReference type="GO" id="GO:0042773">
    <property type="term" value="P:ATP synthesis coupled electron transport"/>
    <property type="evidence" value="ECO:0007669"/>
    <property type="project" value="InterPro"/>
</dbReference>
<dbReference type="PRINTS" id="PR01434">
    <property type="entry name" value="NADHDHGNASE5"/>
</dbReference>
<evidence type="ECO:0000313" key="10">
    <source>
        <dbReference type="Proteomes" id="UP000183287"/>
    </source>
</evidence>
<dbReference type="Proteomes" id="UP000183287">
    <property type="component" value="Unassembled WGS sequence"/>
</dbReference>
<keyword evidence="2 5" id="KW-0812">Transmembrane</keyword>
<dbReference type="GO" id="GO:0008137">
    <property type="term" value="F:NADH dehydrogenase (ubiquinone) activity"/>
    <property type="evidence" value="ECO:0007669"/>
    <property type="project" value="InterPro"/>
</dbReference>
<dbReference type="InterPro" id="IPR001516">
    <property type="entry name" value="Proton_antipo_N"/>
</dbReference>
<dbReference type="EMBL" id="FOUB01000015">
    <property type="protein sequence ID" value="SFM15742.1"/>
    <property type="molecule type" value="Genomic_DNA"/>
</dbReference>
<evidence type="ECO:0000256" key="5">
    <source>
        <dbReference type="RuleBase" id="RU000320"/>
    </source>
</evidence>
<evidence type="ECO:0000256" key="2">
    <source>
        <dbReference type="ARBA" id="ARBA00022692"/>
    </source>
</evidence>
<feature type="domain" description="NADH-Ubiquinone oxidoreductase (complex I) chain 5 N-terminal" evidence="8">
    <location>
        <begin position="73"/>
        <end position="123"/>
    </location>
</feature>
<dbReference type="Pfam" id="PF00662">
    <property type="entry name" value="Proton_antipo_N"/>
    <property type="match status" value="1"/>
</dbReference>
<feature type="transmembrane region" description="Helical" evidence="6">
    <location>
        <begin position="146"/>
        <end position="164"/>
    </location>
</feature>
<accession>A0A1I4NJL4</accession>
<evidence type="ECO:0000256" key="3">
    <source>
        <dbReference type="ARBA" id="ARBA00022989"/>
    </source>
</evidence>
<feature type="transmembrane region" description="Helical" evidence="6">
    <location>
        <begin position="185"/>
        <end position="203"/>
    </location>
</feature>
<reference evidence="10" key="1">
    <citation type="submission" date="2016-10" db="EMBL/GenBank/DDBJ databases">
        <authorList>
            <person name="Varghese N."/>
            <person name="Submissions S."/>
        </authorList>
    </citation>
    <scope>NUCLEOTIDE SEQUENCE [LARGE SCALE GENOMIC DNA]</scope>
    <source>
        <strain evidence="10">Nm44</strain>
    </source>
</reference>
<keyword evidence="9" id="KW-0830">Ubiquinone</keyword>
<dbReference type="RefSeq" id="WP_074905013.1">
    <property type="nucleotide sequence ID" value="NZ_FOUB01000015.1"/>
</dbReference>
<feature type="transmembrane region" description="Helical" evidence="6">
    <location>
        <begin position="254"/>
        <end position="275"/>
    </location>
</feature>
<dbReference type="GO" id="GO:0003954">
    <property type="term" value="F:NADH dehydrogenase activity"/>
    <property type="evidence" value="ECO:0007669"/>
    <property type="project" value="TreeGrafter"/>
</dbReference>
<feature type="transmembrane region" description="Helical" evidence="6">
    <location>
        <begin position="281"/>
        <end position="299"/>
    </location>
</feature>
<protein>
    <submittedName>
        <fullName evidence="9">NADH-Ubiquinone oxidoreductase (Complex I), chain 5 N-terminus</fullName>
    </submittedName>
</protein>
<feature type="domain" description="NADH:quinone oxidoreductase/Mrp antiporter transmembrane" evidence="7">
    <location>
        <begin position="139"/>
        <end position="360"/>
    </location>
</feature>
<keyword evidence="10" id="KW-1185">Reference proteome</keyword>
<gene>
    <name evidence="9" type="ORF">SAMN05421863_101533</name>
</gene>
<feature type="transmembrane region" description="Helical" evidence="6">
    <location>
        <begin position="37"/>
        <end position="58"/>
    </location>
</feature>
<evidence type="ECO:0000259" key="8">
    <source>
        <dbReference type="Pfam" id="PF00662"/>
    </source>
</evidence>
<dbReference type="PANTHER" id="PTHR42829">
    <property type="entry name" value="NADH-UBIQUINONE OXIDOREDUCTASE CHAIN 5"/>
    <property type="match status" value="1"/>
</dbReference>
<evidence type="ECO:0000256" key="4">
    <source>
        <dbReference type="ARBA" id="ARBA00023136"/>
    </source>
</evidence>
<dbReference type="GO" id="GO:0012505">
    <property type="term" value="C:endomembrane system"/>
    <property type="evidence" value="ECO:0007669"/>
    <property type="project" value="UniProtKB-SubCell"/>
</dbReference>
<sequence length="523" mass="57426">MDFLAVFIPLFPLLAALFIGIGHLFDRMSGDAGERIISNIAVLAISFSCFIALILLGADLLGMNSGSFSIGQWLGSDTFKIEVTFITTGYNTVLSALFSVLLLIVIRFSVNYMHRETGFRRFFFNLSLFASAMLLLVSSGNIVTTFIGWEIAGLCSYLLISYAYDRPIATINATRVFVTNRIGDAGFILGIGLSYFYAGTINWDALNALAGELTIPTATVIALCFATAAFAKSAQLPFTPWLARAMEGPTPSSAVFYGAVMIHAGMFLIIMLQPIFERAPLAMDALVIVGFATAVYSFTVGLTQTDVKSSYCFAISGQLGLMFLECGLGYWELAAYHLCAHAIIRCYQVLTAPSLMHNVVGNPIKTVSRDIINLRWLYIASIQRFWLDPIADRTLVRPIQGLGQDLSHFDIYVIDRLMGTPASPSRAISSLAQLEQKILSTSQSDFNINQFGHGSGIAGKFFEWTAKILGWFEERLVLQGIGMDIIDIGNKLGHAANTFERLLLKPRYLVLFVFIVLLIAATR</sequence>
<proteinExistence type="predicted"/>
<feature type="transmembrane region" description="Helical" evidence="6">
    <location>
        <begin position="215"/>
        <end position="234"/>
    </location>
</feature>
<organism evidence="9 10">
    <name type="scientific">Nitrosomonas communis</name>
    <dbReference type="NCBI Taxonomy" id="44574"/>
    <lineage>
        <taxon>Bacteria</taxon>
        <taxon>Pseudomonadati</taxon>
        <taxon>Pseudomonadota</taxon>
        <taxon>Betaproteobacteria</taxon>
        <taxon>Nitrosomonadales</taxon>
        <taxon>Nitrosomonadaceae</taxon>
        <taxon>Nitrosomonas</taxon>
    </lineage>
</organism>
<feature type="transmembrane region" description="Helical" evidence="6">
    <location>
        <begin position="6"/>
        <end position="25"/>
    </location>
</feature>
<dbReference type="OrthoDB" id="9768329at2"/>
<dbReference type="PANTHER" id="PTHR42829:SF2">
    <property type="entry name" value="NADH-UBIQUINONE OXIDOREDUCTASE CHAIN 5"/>
    <property type="match status" value="1"/>
</dbReference>
<feature type="transmembrane region" description="Helical" evidence="6">
    <location>
        <begin position="506"/>
        <end position="522"/>
    </location>
</feature>
<evidence type="ECO:0000256" key="1">
    <source>
        <dbReference type="ARBA" id="ARBA00004127"/>
    </source>
</evidence>
<comment type="subcellular location">
    <subcellularLocation>
        <location evidence="1">Endomembrane system</location>
        <topology evidence="1">Multi-pass membrane protein</topology>
    </subcellularLocation>
    <subcellularLocation>
        <location evidence="5">Membrane</location>
        <topology evidence="5">Multi-pass membrane protein</topology>
    </subcellularLocation>
</comment>
<dbReference type="GO" id="GO:0016020">
    <property type="term" value="C:membrane"/>
    <property type="evidence" value="ECO:0007669"/>
    <property type="project" value="UniProtKB-SubCell"/>
</dbReference>
<keyword evidence="4 6" id="KW-0472">Membrane</keyword>
<evidence type="ECO:0000256" key="6">
    <source>
        <dbReference type="SAM" id="Phobius"/>
    </source>
</evidence>
<dbReference type="GO" id="GO:0015990">
    <property type="term" value="P:electron transport coupled proton transport"/>
    <property type="evidence" value="ECO:0007669"/>
    <property type="project" value="TreeGrafter"/>
</dbReference>
<feature type="transmembrane region" description="Helical" evidence="6">
    <location>
        <begin position="122"/>
        <end position="140"/>
    </location>
</feature>
<feature type="transmembrane region" description="Helical" evidence="6">
    <location>
        <begin position="89"/>
        <end position="110"/>
    </location>
</feature>
<keyword evidence="3 6" id="KW-1133">Transmembrane helix</keyword>
<dbReference type="InterPro" id="IPR001750">
    <property type="entry name" value="ND/Mrp_TM"/>
</dbReference>
<dbReference type="AlphaFoldDB" id="A0A1I4NJL4"/>
<name>A0A1I4NJL4_9PROT</name>
<evidence type="ECO:0000259" key="7">
    <source>
        <dbReference type="Pfam" id="PF00361"/>
    </source>
</evidence>